<sequence length="97" mass="10558">MIHLLIHGKKKNAQNLPICRNPLPFFLRARGGTVGHCCPSPPYVGGVSIVNLGRLQPPSASILEGRRRGPLVFPGLPLIPYPAWSWVLAFVPRTNVG</sequence>
<accession>A0A0D9ZG86</accession>
<dbReference type="Gramene" id="OGLUM04G00070.1">
    <property type="protein sequence ID" value="OGLUM04G00070.1"/>
    <property type="gene ID" value="OGLUM04G00070"/>
</dbReference>
<proteinExistence type="predicted"/>
<dbReference type="HOGENOM" id="CLU_2416778_0_0_1"/>
<name>A0A0D9ZG86_9ORYZ</name>
<evidence type="ECO:0000313" key="2">
    <source>
        <dbReference type="Proteomes" id="UP000026961"/>
    </source>
</evidence>
<evidence type="ECO:0000313" key="1">
    <source>
        <dbReference type="EnsemblPlants" id="OGLUM04G00070.1"/>
    </source>
</evidence>
<protein>
    <submittedName>
        <fullName evidence="1">Uncharacterized protein</fullName>
    </submittedName>
</protein>
<dbReference type="EnsemblPlants" id="OGLUM04G00070.1">
    <property type="protein sequence ID" value="OGLUM04G00070.1"/>
    <property type="gene ID" value="OGLUM04G00070"/>
</dbReference>
<reference evidence="1" key="1">
    <citation type="submission" date="2015-04" db="UniProtKB">
        <authorList>
            <consortium name="EnsemblPlants"/>
        </authorList>
    </citation>
    <scope>IDENTIFICATION</scope>
</reference>
<organism evidence="1">
    <name type="scientific">Oryza glumipatula</name>
    <dbReference type="NCBI Taxonomy" id="40148"/>
    <lineage>
        <taxon>Eukaryota</taxon>
        <taxon>Viridiplantae</taxon>
        <taxon>Streptophyta</taxon>
        <taxon>Embryophyta</taxon>
        <taxon>Tracheophyta</taxon>
        <taxon>Spermatophyta</taxon>
        <taxon>Magnoliopsida</taxon>
        <taxon>Liliopsida</taxon>
        <taxon>Poales</taxon>
        <taxon>Poaceae</taxon>
        <taxon>BOP clade</taxon>
        <taxon>Oryzoideae</taxon>
        <taxon>Oryzeae</taxon>
        <taxon>Oryzinae</taxon>
        <taxon>Oryza</taxon>
    </lineage>
</organism>
<keyword evidence="2" id="KW-1185">Reference proteome</keyword>
<dbReference type="AlphaFoldDB" id="A0A0D9ZG86"/>
<dbReference type="Proteomes" id="UP000026961">
    <property type="component" value="Chromosome 4"/>
</dbReference>
<reference evidence="1" key="2">
    <citation type="submission" date="2018-05" db="EMBL/GenBank/DDBJ databases">
        <title>OgluRS3 (Oryza glumaepatula Reference Sequence Version 3).</title>
        <authorList>
            <person name="Zhang J."/>
            <person name="Kudrna D."/>
            <person name="Lee S."/>
            <person name="Talag J."/>
            <person name="Welchert J."/>
            <person name="Wing R.A."/>
        </authorList>
    </citation>
    <scope>NUCLEOTIDE SEQUENCE [LARGE SCALE GENOMIC DNA]</scope>
</reference>